<dbReference type="Proteomes" id="UP000255355">
    <property type="component" value="Unassembled WGS sequence"/>
</dbReference>
<name>A0A370GPW4_9NOCA</name>
<dbReference type="AlphaFoldDB" id="A0A370GPW4"/>
<feature type="region of interest" description="Disordered" evidence="1">
    <location>
        <begin position="126"/>
        <end position="145"/>
    </location>
</feature>
<feature type="region of interest" description="Disordered" evidence="1">
    <location>
        <begin position="179"/>
        <end position="214"/>
    </location>
</feature>
<evidence type="ECO:0000256" key="1">
    <source>
        <dbReference type="SAM" id="MobiDB-lite"/>
    </source>
</evidence>
<reference evidence="3 4" key="1">
    <citation type="submission" date="2018-07" db="EMBL/GenBank/DDBJ databases">
        <title>Genomic Encyclopedia of Type Strains, Phase IV (KMG-IV): sequencing the most valuable type-strain genomes for metagenomic binning, comparative biology and taxonomic classification.</title>
        <authorList>
            <person name="Goeker M."/>
        </authorList>
    </citation>
    <scope>NUCLEOTIDE SEQUENCE [LARGE SCALE GENOMIC DNA]</scope>
    <source>
        <strain evidence="3 4">DSM 44952</strain>
    </source>
</reference>
<dbReference type="InterPro" id="IPR023346">
    <property type="entry name" value="Lysozyme-like_dom_sf"/>
</dbReference>
<protein>
    <submittedName>
        <fullName evidence="3">Transglycosylase-like protein with SLT domain</fullName>
    </submittedName>
</protein>
<gene>
    <name evidence="3" type="ORF">DFR68_113121</name>
</gene>
<dbReference type="OrthoDB" id="4629613at2"/>
<organism evidence="3 4">
    <name type="scientific">Nocardia mexicana</name>
    <dbReference type="NCBI Taxonomy" id="279262"/>
    <lineage>
        <taxon>Bacteria</taxon>
        <taxon>Bacillati</taxon>
        <taxon>Actinomycetota</taxon>
        <taxon>Actinomycetes</taxon>
        <taxon>Mycobacteriales</taxon>
        <taxon>Nocardiaceae</taxon>
        <taxon>Nocardia</taxon>
    </lineage>
</organism>
<dbReference type="Gene3D" id="1.10.530.10">
    <property type="match status" value="1"/>
</dbReference>
<dbReference type="RefSeq" id="WP_114699766.1">
    <property type="nucleotide sequence ID" value="NZ_QQAZ01000013.1"/>
</dbReference>
<proteinExistence type="predicted"/>
<feature type="region of interest" description="Disordered" evidence="1">
    <location>
        <begin position="353"/>
        <end position="372"/>
    </location>
</feature>
<dbReference type="EMBL" id="QQAZ01000013">
    <property type="protein sequence ID" value="RDI45350.1"/>
    <property type="molecule type" value="Genomic_DNA"/>
</dbReference>
<feature type="compositionally biased region" description="Polar residues" evidence="1">
    <location>
        <begin position="353"/>
        <end position="362"/>
    </location>
</feature>
<sequence>MAERWYQVKPLPHPEGSSEALDDFIDWGGRVIEAILSILGSGDATLPDYTHELEGDRRVVEIDDQSNSVTVNNYKELAATISAAEESIRVSDRGVDTSAFATSGIADNAFDDVKSYAKELRRALEDAPAPLQDEPTPERPNPPKYLTASTEMRLMSAVADAVDKTHDRVAEAQADIQRQAEAISRSTPSDTGNGHSSGGDGSNSVGGIPANYSSPVALQPVDGTGGYDSSYTQPVDSLGGNAEHDTLSHAELEYYIGKALDSLGITDPRARERWTQGYLTLIKRESGGDTGAINLSDSNAAAGHPSQGLTQTIPSTFEAYHVAGTSRSITDPTANIAASMNYVMNRYEVSRDGSNLASNVQQADPYRSPKGY</sequence>
<keyword evidence="4" id="KW-1185">Reference proteome</keyword>
<dbReference type="InterPro" id="IPR008258">
    <property type="entry name" value="Transglycosylase_SLT_dom_1"/>
</dbReference>
<feature type="domain" description="Transglycosylase SLT" evidence="2">
    <location>
        <begin position="274"/>
        <end position="349"/>
    </location>
</feature>
<comment type="caution">
    <text evidence="3">The sequence shown here is derived from an EMBL/GenBank/DDBJ whole genome shotgun (WGS) entry which is preliminary data.</text>
</comment>
<evidence type="ECO:0000313" key="3">
    <source>
        <dbReference type="EMBL" id="RDI45350.1"/>
    </source>
</evidence>
<evidence type="ECO:0000313" key="4">
    <source>
        <dbReference type="Proteomes" id="UP000255355"/>
    </source>
</evidence>
<dbReference type="Pfam" id="PF01464">
    <property type="entry name" value="SLT"/>
    <property type="match status" value="1"/>
</dbReference>
<accession>A0A370GPW4</accession>
<evidence type="ECO:0000259" key="2">
    <source>
        <dbReference type="Pfam" id="PF01464"/>
    </source>
</evidence>
<dbReference type="STRING" id="1210089.GCA_001613165_03144"/>
<dbReference type="SUPFAM" id="SSF53955">
    <property type="entry name" value="Lysozyme-like"/>
    <property type="match status" value="1"/>
</dbReference>